<gene>
    <name evidence="1" type="ordered locus">Shel_16620</name>
</gene>
<name>C7N6Z6_SLAHD</name>
<sequence length="104" mass="11387">MMSAANNQLRQVLVADGPKARVLSSLGRMEKTNVVAPWVVRGYRSMRIAVGVAGGRCFGLVRRGSERPCNEIWFSSALEGIICRKSLNCALQKVVQVVNTPQNN</sequence>
<protein>
    <submittedName>
        <fullName evidence="1">Uncharacterized protein</fullName>
    </submittedName>
</protein>
<reference evidence="1 2" key="1">
    <citation type="journal article" date="2009" name="Stand. Genomic Sci.">
        <title>Complete genome sequence of Slackia heliotrinireducens type strain (RHS 1).</title>
        <authorList>
            <person name="Pukall R."/>
            <person name="Lapidus A."/>
            <person name="Nolan M."/>
            <person name="Copeland A."/>
            <person name="Glavina Del Rio T."/>
            <person name="Lucas S."/>
            <person name="Chen F."/>
            <person name="Tice H."/>
            <person name="Cheng J.F."/>
            <person name="Chertkov O."/>
            <person name="Bruce D."/>
            <person name="Goodwin L."/>
            <person name="Kuske C."/>
            <person name="Brettin T."/>
            <person name="Detter J.C."/>
            <person name="Han C."/>
            <person name="Pitluck S."/>
            <person name="Pati A."/>
            <person name="Mavrommatis K."/>
            <person name="Ivanova N."/>
            <person name="Ovchinnikova G."/>
            <person name="Chen A."/>
            <person name="Palaniappan K."/>
            <person name="Schneider S."/>
            <person name="Rohde M."/>
            <person name="Chain P."/>
            <person name="D'haeseleer P."/>
            <person name="Goker M."/>
            <person name="Bristow J."/>
            <person name="Eisen J.A."/>
            <person name="Markowitz V."/>
            <person name="Kyrpides N.C."/>
            <person name="Klenk H.P."/>
            <person name="Hugenholtz P."/>
        </authorList>
    </citation>
    <scope>NUCLEOTIDE SEQUENCE [LARGE SCALE GENOMIC DNA]</scope>
    <source>
        <strain evidence="2">ATCC 29202 / DSM 20476 / NCTC 11029 / RHS 1</strain>
    </source>
</reference>
<keyword evidence="2" id="KW-1185">Reference proteome</keyword>
<evidence type="ECO:0000313" key="2">
    <source>
        <dbReference type="Proteomes" id="UP000002026"/>
    </source>
</evidence>
<dbReference type="EMBL" id="CP001684">
    <property type="protein sequence ID" value="ACV22681.1"/>
    <property type="molecule type" value="Genomic_DNA"/>
</dbReference>
<dbReference type="HOGENOM" id="CLU_2248332_0_0_11"/>
<dbReference type="AlphaFoldDB" id="C7N6Z6"/>
<accession>C7N6Z6</accession>
<dbReference type="Proteomes" id="UP000002026">
    <property type="component" value="Chromosome"/>
</dbReference>
<proteinExistence type="predicted"/>
<dbReference type="KEGG" id="shi:Shel_16620"/>
<organism evidence="1 2">
    <name type="scientific">Slackia heliotrinireducens (strain ATCC 29202 / DSM 20476 / NCTC 11029 / RHS 1)</name>
    <name type="common">Peptococcus heliotrinreducens</name>
    <dbReference type="NCBI Taxonomy" id="471855"/>
    <lineage>
        <taxon>Bacteria</taxon>
        <taxon>Bacillati</taxon>
        <taxon>Actinomycetota</taxon>
        <taxon>Coriobacteriia</taxon>
        <taxon>Eggerthellales</taxon>
        <taxon>Eggerthellaceae</taxon>
        <taxon>Slackia</taxon>
    </lineage>
</organism>
<evidence type="ECO:0000313" key="1">
    <source>
        <dbReference type="EMBL" id="ACV22681.1"/>
    </source>
</evidence>